<organism evidence="2 3">
    <name type="scientific">Mycolicibacterium murale</name>
    <dbReference type="NCBI Taxonomy" id="182220"/>
    <lineage>
        <taxon>Bacteria</taxon>
        <taxon>Bacillati</taxon>
        <taxon>Actinomycetota</taxon>
        <taxon>Actinomycetes</taxon>
        <taxon>Mycobacteriales</taxon>
        <taxon>Mycobacteriaceae</taxon>
        <taxon>Mycolicibacterium</taxon>
    </lineage>
</organism>
<dbReference type="InterPro" id="IPR002525">
    <property type="entry name" value="Transp_IS110-like_N"/>
</dbReference>
<feature type="domain" description="Transposase IS110-like N-terminal" evidence="1">
    <location>
        <begin position="2"/>
        <end position="35"/>
    </location>
</feature>
<dbReference type="Pfam" id="PF01548">
    <property type="entry name" value="DEDD_Tnp_IS110"/>
    <property type="match status" value="1"/>
</dbReference>
<dbReference type="GO" id="GO:0003677">
    <property type="term" value="F:DNA binding"/>
    <property type="evidence" value="ECO:0007669"/>
    <property type="project" value="InterPro"/>
</dbReference>
<dbReference type="Proteomes" id="UP000465241">
    <property type="component" value="Unassembled WGS sequence"/>
</dbReference>
<dbReference type="EMBL" id="BLKT01000003">
    <property type="protein sequence ID" value="GFG61823.1"/>
    <property type="molecule type" value="Genomic_DNA"/>
</dbReference>
<dbReference type="AlphaFoldDB" id="A0A7I9WVW5"/>
<gene>
    <name evidence="2" type="ORF">MMUR_59590</name>
</gene>
<evidence type="ECO:0000313" key="3">
    <source>
        <dbReference type="Proteomes" id="UP000465241"/>
    </source>
</evidence>
<keyword evidence="3" id="KW-1185">Reference proteome</keyword>
<evidence type="ECO:0000313" key="2">
    <source>
        <dbReference type="EMBL" id="GFG61823.1"/>
    </source>
</evidence>
<comment type="caution">
    <text evidence="2">The sequence shown here is derived from an EMBL/GenBank/DDBJ whole genome shotgun (WGS) entry which is preliminary data.</text>
</comment>
<dbReference type="GO" id="GO:0006313">
    <property type="term" value="P:DNA transposition"/>
    <property type="evidence" value="ECO:0007669"/>
    <property type="project" value="InterPro"/>
</dbReference>
<name>A0A7I9WVW5_9MYCO</name>
<reference evidence="2 3" key="1">
    <citation type="journal article" date="2019" name="Emerg. Microbes Infect.">
        <title>Comprehensive subspecies identification of 175 nontuberculous mycobacteria species based on 7547 genomic profiles.</title>
        <authorList>
            <person name="Matsumoto Y."/>
            <person name="Kinjo T."/>
            <person name="Motooka D."/>
            <person name="Nabeya D."/>
            <person name="Jung N."/>
            <person name="Uechi K."/>
            <person name="Horii T."/>
            <person name="Iida T."/>
            <person name="Fujita J."/>
            <person name="Nakamura S."/>
        </authorList>
    </citation>
    <scope>NUCLEOTIDE SEQUENCE [LARGE SCALE GENOMIC DNA]</scope>
    <source>
        <strain evidence="2 3">JCM 13392</strain>
    </source>
</reference>
<proteinExistence type="predicted"/>
<evidence type="ECO:0000259" key="1">
    <source>
        <dbReference type="Pfam" id="PF01548"/>
    </source>
</evidence>
<accession>A0A7I9WVW5</accession>
<protein>
    <recommendedName>
        <fullName evidence="1">Transposase IS110-like N-terminal domain-containing protein</fullName>
    </recommendedName>
</protein>
<sequence>MIAELRMLTGHRADLVADRTRTINRLRQQLVAVCPALERVAQVSQDRGWVVLLSRYQRPKAIRHSGVSRITRILTEAGVRNAASLAEAAVTAAKTRRCVCPATTLPPGWSPNWRGR</sequence>
<dbReference type="GO" id="GO:0004803">
    <property type="term" value="F:transposase activity"/>
    <property type="evidence" value="ECO:0007669"/>
    <property type="project" value="InterPro"/>
</dbReference>